<evidence type="ECO:0000313" key="7">
    <source>
        <dbReference type="EMBL" id="WOO41178.1"/>
    </source>
</evidence>
<accession>A0AAQ3QV56</accession>
<keyword evidence="4 5" id="KW-0472">Membrane</keyword>
<feature type="transmembrane region" description="Helical" evidence="5">
    <location>
        <begin position="33"/>
        <end position="53"/>
    </location>
</feature>
<keyword evidence="3 5" id="KW-1133">Transmembrane helix</keyword>
<dbReference type="AlphaFoldDB" id="A0AAQ3QV56"/>
<dbReference type="Pfam" id="PF04893">
    <property type="entry name" value="Yip1"/>
    <property type="match status" value="1"/>
</dbReference>
<protein>
    <submittedName>
        <fullName evidence="7">YIP1 family protein</fullName>
    </submittedName>
</protein>
<evidence type="ECO:0000256" key="4">
    <source>
        <dbReference type="ARBA" id="ARBA00023136"/>
    </source>
</evidence>
<dbReference type="Proteomes" id="UP001304300">
    <property type="component" value="Chromosome"/>
</dbReference>
<keyword evidence="8" id="KW-1185">Reference proteome</keyword>
<feature type="domain" description="Yip1" evidence="6">
    <location>
        <begin position="17"/>
        <end position="204"/>
    </location>
</feature>
<dbReference type="InterPro" id="IPR006977">
    <property type="entry name" value="Yip1_dom"/>
</dbReference>
<reference evidence="7 8" key="1">
    <citation type="submission" date="2023-10" db="EMBL/GenBank/DDBJ databases">
        <title>Rubellicoccus peritrichatus gen. nov., sp. nov., isolated from an algae of coral reef tank.</title>
        <authorList>
            <person name="Luo J."/>
        </authorList>
    </citation>
    <scope>NUCLEOTIDE SEQUENCE [LARGE SCALE GENOMIC DNA]</scope>
    <source>
        <strain evidence="7 8">CR14</strain>
    </source>
</reference>
<evidence type="ECO:0000256" key="5">
    <source>
        <dbReference type="SAM" id="Phobius"/>
    </source>
</evidence>
<comment type="subcellular location">
    <subcellularLocation>
        <location evidence="1">Membrane</location>
        <topology evidence="1">Multi-pass membrane protein</topology>
    </subcellularLocation>
</comment>
<dbReference type="KEGG" id="puo:RZN69_21365"/>
<organism evidence="7 8">
    <name type="scientific">Rubellicoccus peritrichatus</name>
    <dbReference type="NCBI Taxonomy" id="3080537"/>
    <lineage>
        <taxon>Bacteria</taxon>
        <taxon>Pseudomonadati</taxon>
        <taxon>Verrucomicrobiota</taxon>
        <taxon>Opitutia</taxon>
        <taxon>Puniceicoccales</taxon>
        <taxon>Cerasicoccaceae</taxon>
        <taxon>Rubellicoccus</taxon>
    </lineage>
</organism>
<sequence>MPAHSDPFRKTPWWTFYAEPVKTYREILANYPMAYSIMMALVAGFAMMLQHLYSHGLARHDVPGSMMLQAFVFGPFFGLAVYYLAGIVLRIISARFGGKGSAEEHRTIWAWSFVPYLSGVVLLWIPLTIAMVVRARLWLHLPDWLKDGLLGMEIFLYYAFIPFWGWSLYIFVLGLTIINRYSWRSAILTTIIAYVAFGLVAWLLIIWFHFLGALIF</sequence>
<feature type="transmembrane region" description="Helical" evidence="5">
    <location>
        <begin position="113"/>
        <end position="135"/>
    </location>
</feature>
<proteinExistence type="predicted"/>
<feature type="transmembrane region" description="Helical" evidence="5">
    <location>
        <begin position="185"/>
        <end position="210"/>
    </location>
</feature>
<feature type="transmembrane region" description="Helical" evidence="5">
    <location>
        <begin position="73"/>
        <end position="92"/>
    </location>
</feature>
<evidence type="ECO:0000256" key="2">
    <source>
        <dbReference type="ARBA" id="ARBA00022692"/>
    </source>
</evidence>
<gene>
    <name evidence="7" type="ORF">RZN69_21365</name>
</gene>
<dbReference type="RefSeq" id="WP_317833591.1">
    <property type="nucleotide sequence ID" value="NZ_CP136920.1"/>
</dbReference>
<dbReference type="EMBL" id="CP136920">
    <property type="protein sequence ID" value="WOO41178.1"/>
    <property type="molecule type" value="Genomic_DNA"/>
</dbReference>
<keyword evidence="2 5" id="KW-0812">Transmembrane</keyword>
<dbReference type="GO" id="GO:0016020">
    <property type="term" value="C:membrane"/>
    <property type="evidence" value="ECO:0007669"/>
    <property type="project" value="UniProtKB-SubCell"/>
</dbReference>
<evidence type="ECO:0000256" key="1">
    <source>
        <dbReference type="ARBA" id="ARBA00004141"/>
    </source>
</evidence>
<feature type="transmembrane region" description="Helical" evidence="5">
    <location>
        <begin position="155"/>
        <end position="178"/>
    </location>
</feature>
<evidence type="ECO:0000313" key="8">
    <source>
        <dbReference type="Proteomes" id="UP001304300"/>
    </source>
</evidence>
<evidence type="ECO:0000256" key="3">
    <source>
        <dbReference type="ARBA" id="ARBA00022989"/>
    </source>
</evidence>
<evidence type="ECO:0000259" key="6">
    <source>
        <dbReference type="Pfam" id="PF04893"/>
    </source>
</evidence>
<name>A0AAQ3QV56_9BACT</name>